<reference evidence="1 2" key="1">
    <citation type="journal article" date="2007" name="Nature">
        <title>Evolution of genes and genomes on the Drosophila phylogeny.</title>
        <authorList>
            <consortium name="Drosophila 12 Genomes Consortium"/>
            <person name="Clark A.G."/>
            <person name="Eisen M.B."/>
            <person name="Smith D.R."/>
            <person name="Bergman C.M."/>
            <person name="Oliver B."/>
            <person name="Markow T.A."/>
            <person name="Kaufman T.C."/>
            <person name="Kellis M."/>
            <person name="Gelbart W."/>
            <person name="Iyer V.N."/>
            <person name="Pollard D.A."/>
            <person name="Sackton T.B."/>
            <person name="Larracuente A.M."/>
            <person name="Singh N.D."/>
            <person name="Abad J.P."/>
            <person name="Abt D.N."/>
            <person name="Adryan B."/>
            <person name="Aguade M."/>
            <person name="Akashi H."/>
            <person name="Anderson W.W."/>
            <person name="Aquadro C.F."/>
            <person name="Ardell D.H."/>
            <person name="Arguello R."/>
            <person name="Artieri C.G."/>
            <person name="Barbash D.A."/>
            <person name="Barker D."/>
            <person name="Barsanti P."/>
            <person name="Batterham P."/>
            <person name="Batzoglou S."/>
            <person name="Begun D."/>
            <person name="Bhutkar A."/>
            <person name="Blanco E."/>
            <person name="Bosak S.A."/>
            <person name="Bradley R.K."/>
            <person name="Brand A.D."/>
            <person name="Brent M.R."/>
            <person name="Brooks A.N."/>
            <person name="Brown R.H."/>
            <person name="Butlin R.K."/>
            <person name="Caggese C."/>
            <person name="Calvi B.R."/>
            <person name="Bernardo de Carvalho A."/>
            <person name="Caspi A."/>
            <person name="Castrezana S."/>
            <person name="Celniker S.E."/>
            <person name="Chang J.L."/>
            <person name="Chapple C."/>
            <person name="Chatterji S."/>
            <person name="Chinwalla A."/>
            <person name="Civetta A."/>
            <person name="Clifton S.W."/>
            <person name="Comeron J.M."/>
            <person name="Costello J.C."/>
            <person name="Coyne J.A."/>
            <person name="Daub J."/>
            <person name="David R.G."/>
            <person name="Delcher A.L."/>
            <person name="Delehaunty K."/>
            <person name="Do C.B."/>
            <person name="Ebling H."/>
            <person name="Edwards K."/>
            <person name="Eickbush T."/>
            <person name="Evans J.D."/>
            <person name="Filipski A."/>
            <person name="Findeiss S."/>
            <person name="Freyhult E."/>
            <person name="Fulton L."/>
            <person name="Fulton R."/>
            <person name="Garcia A.C."/>
            <person name="Gardiner A."/>
            <person name="Garfield D.A."/>
            <person name="Garvin B.E."/>
            <person name="Gibson G."/>
            <person name="Gilbert D."/>
            <person name="Gnerre S."/>
            <person name="Godfrey J."/>
            <person name="Good R."/>
            <person name="Gotea V."/>
            <person name="Gravely B."/>
            <person name="Greenberg A.J."/>
            <person name="Griffiths-Jones S."/>
            <person name="Gross S."/>
            <person name="Guigo R."/>
            <person name="Gustafson E.A."/>
            <person name="Haerty W."/>
            <person name="Hahn M.W."/>
            <person name="Halligan D.L."/>
            <person name="Halpern A.L."/>
            <person name="Halter G.M."/>
            <person name="Han M.V."/>
            <person name="Heger A."/>
            <person name="Hillier L."/>
            <person name="Hinrichs A.S."/>
            <person name="Holmes I."/>
            <person name="Hoskins R.A."/>
            <person name="Hubisz M.J."/>
            <person name="Hultmark D."/>
            <person name="Huntley M.A."/>
            <person name="Jaffe D.B."/>
            <person name="Jagadeeshan S."/>
            <person name="Jeck W.R."/>
            <person name="Johnson J."/>
            <person name="Jones C.D."/>
            <person name="Jordan W.C."/>
            <person name="Karpen G.H."/>
            <person name="Kataoka E."/>
            <person name="Keightley P.D."/>
            <person name="Kheradpour P."/>
            <person name="Kirkness E.F."/>
            <person name="Koerich L.B."/>
            <person name="Kristiansen K."/>
            <person name="Kudrna D."/>
            <person name="Kulathinal R.J."/>
            <person name="Kumar S."/>
            <person name="Kwok R."/>
            <person name="Lander E."/>
            <person name="Langley C.H."/>
            <person name="Lapoint R."/>
            <person name="Lazzaro B.P."/>
            <person name="Lee S.J."/>
            <person name="Levesque L."/>
            <person name="Li R."/>
            <person name="Lin C.F."/>
            <person name="Lin M.F."/>
            <person name="Lindblad-Toh K."/>
            <person name="Llopart A."/>
            <person name="Long M."/>
            <person name="Low L."/>
            <person name="Lozovsky E."/>
            <person name="Lu J."/>
            <person name="Luo M."/>
            <person name="Machado C.A."/>
            <person name="Makalowski W."/>
            <person name="Marzo M."/>
            <person name="Matsuda M."/>
            <person name="Matzkin L."/>
            <person name="McAllister B."/>
            <person name="McBride C.S."/>
            <person name="McKernan B."/>
            <person name="McKernan K."/>
            <person name="Mendez-Lago M."/>
            <person name="Minx P."/>
            <person name="Mollenhauer M.U."/>
            <person name="Montooth K."/>
            <person name="Mount S.M."/>
            <person name="Mu X."/>
            <person name="Myers E."/>
            <person name="Negre B."/>
            <person name="Newfeld S."/>
            <person name="Nielsen R."/>
            <person name="Noor M.A."/>
            <person name="O'Grady P."/>
            <person name="Pachter L."/>
            <person name="Papaceit M."/>
            <person name="Parisi M.J."/>
            <person name="Parisi M."/>
            <person name="Parts L."/>
            <person name="Pedersen J.S."/>
            <person name="Pesole G."/>
            <person name="Phillippy A.M."/>
            <person name="Ponting C.P."/>
            <person name="Pop M."/>
            <person name="Porcelli D."/>
            <person name="Powell J.R."/>
            <person name="Prohaska S."/>
            <person name="Pruitt K."/>
            <person name="Puig M."/>
            <person name="Quesneville H."/>
            <person name="Ram K.R."/>
            <person name="Rand D."/>
            <person name="Rasmussen M.D."/>
            <person name="Reed L.K."/>
            <person name="Reenan R."/>
            <person name="Reily A."/>
            <person name="Remington K.A."/>
            <person name="Rieger T.T."/>
            <person name="Ritchie M.G."/>
            <person name="Robin C."/>
            <person name="Rogers Y.H."/>
            <person name="Rohde C."/>
            <person name="Rozas J."/>
            <person name="Rubenfield M.J."/>
            <person name="Ruiz A."/>
            <person name="Russo S."/>
            <person name="Salzberg S.L."/>
            <person name="Sanchez-Gracia A."/>
            <person name="Saranga D.J."/>
            <person name="Sato H."/>
            <person name="Schaeffer S.W."/>
            <person name="Schatz M.C."/>
            <person name="Schlenke T."/>
            <person name="Schwartz R."/>
            <person name="Segarra C."/>
            <person name="Singh R.S."/>
            <person name="Sirot L."/>
            <person name="Sirota M."/>
            <person name="Sisneros N.B."/>
            <person name="Smith C.D."/>
            <person name="Smith T.F."/>
            <person name="Spieth J."/>
            <person name="Stage D.E."/>
            <person name="Stark A."/>
            <person name="Stephan W."/>
            <person name="Strausberg R.L."/>
            <person name="Strempel S."/>
            <person name="Sturgill D."/>
            <person name="Sutton G."/>
            <person name="Sutton G.G."/>
            <person name="Tao W."/>
            <person name="Teichmann S."/>
            <person name="Tobari Y.N."/>
            <person name="Tomimura Y."/>
            <person name="Tsolas J.M."/>
            <person name="Valente V.L."/>
            <person name="Venter E."/>
            <person name="Venter J.C."/>
            <person name="Vicario S."/>
            <person name="Vieira F.G."/>
            <person name="Vilella A.J."/>
            <person name="Villasante A."/>
            <person name="Walenz B."/>
            <person name="Wang J."/>
            <person name="Wasserman M."/>
            <person name="Watts T."/>
            <person name="Wilson D."/>
            <person name="Wilson R.K."/>
            <person name="Wing R.A."/>
            <person name="Wolfner M.F."/>
            <person name="Wong A."/>
            <person name="Wong G.K."/>
            <person name="Wu C.I."/>
            <person name="Wu G."/>
            <person name="Yamamoto D."/>
            <person name="Yang H.P."/>
            <person name="Yang S.P."/>
            <person name="Yorke J.A."/>
            <person name="Yoshida K."/>
            <person name="Zdobnov E."/>
            <person name="Zhang P."/>
            <person name="Zhang Y."/>
            <person name="Zimin A.V."/>
            <person name="Baldwin J."/>
            <person name="Abdouelleil A."/>
            <person name="Abdulkadir J."/>
            <person name="Abebe A."/>
            <person name="Abera B."/>
            <person name="Abreu J."/>
            <person name="Acer S.C."/>
            <person name="Aftuck L."/>
            <person name="Alexander A."/>
            <person name="An P."/>
            <person name="Anderson E."/>
            <person name="Anderson S."/>
            <person name="Arachi H."/>
            <person name="Azer M."/>
            <person name="Bachantsang P."/>
            <person name="Barry A."/>
            <person name="Bayul T."/>
            <person name="Berlin A."/>
            <person name="Bessette D."/>
            <person name="Bloom T."/>
            <person name="Blye J."/>
            <person name="Boguslavskiy L."/>
            <person name="Bonnet C."/>
            <person name="Boukhgalter B."/>
            <person name="Bourzgui I."/>
            <person name="Brown A."/>
            <person name="Cahill P."/>
            <person name="Channer S."/>
            <person name="Cheshatsang Y."/>
            <person name="Chuda L."/>
            <person name="Citroen M."/>
            <person name="Collymore A."/>
            <person name="Cooke P."/>
            <person name="Costello M."/>
            <person name="D'Aco K."/>
            <person name="Daza R."/>
            <person name="De Haan G."/>
            <person name="DeGray S."/>
            <person name="DeMaso C."/>
            <person name="Dhargay N."/>
            <person name="Dooley K."/>
            <person name="Dooley E."/>
            <person name="Doricent M."/>
            <person name="Dorje P."/>
            <person name="Dorjee K."/>
            <person name="Dupes A."/>
            <person name="Elong R."/>
            <person name="Falk J."/>
            <person name="Farina A."/>
            <person name="Faro S."/>
            <person name="Ferguson D."/>
            <person name="Fisher S."/>
            <person name="Foley C.D."/>
            <person name="Franke A."/>
            <person name="Friedrich D."/>
            <person name="Gadbois L."/>
            <person name="Gearin G."/>
            <person name="Gearin C.R."/>
            <person name="Giannoukos G."/>
            <person name="Goode T."/>
            <person name="Graham J."/>
            <person name="Grandbois E."/>
            <person name="Grewal S."/>
            <person name="Gyaltsen K."/>
            <person name="Hafez N."/>
            <person name="Hagos B."/>
            <person name="Hall J."/>
            <person name="Henson C."/>
            <person name="Hollinger A."/>
            <person name="Honan T."/>
            <person name="Huard M.D."/>
            <person name="Hughes L."/>
            <person name="Hurhula B."/>
            <person name="Husby M.E."/>
            <person name="Kamat A."/>
            <person name="Kanga B."/>
            <person name="Kashin S."/>
            <person name="Khazanovich D."/>
            <person name="Kisner P."/>
            <person name="Lance K."/>
            <person name="Lara M."/>
            <person name="Lee W."/>
            <person name="Lennon N."/>
            <person name="Letendre F."/>
            <person name="LeVine R."/>
            <person name="Lipovsky A."/>
            <person name="Liu X."/>
            <person name="Liu J."/>
            <person name="Liu S."/>
            <person name="Lokyitsang T."/>
            <person name="Lokyitsang Y."/>
            <person name="Lubonja R."/>
            <person name="Lui A."/>
            <person name="MacDonald P."/>
            <person name="Magnisalis V."/>
            <person name="Maru K."/>
            <person name="Matthews C."/>
            <person name="McCusker W."/>
            <person name="McDonough S."/>
            <person name="Mehta T."/>
            <person name="Meldrim J."/>
            <person name="Meneus L."/>
            <person name="Mihai O."/>
            <person name="Mihalev A."/>
            <person name="Mihova T."/>
            <person name="Mittelman R."/>
            <person name="Mlenga V."/>
            <person name="Montmayeur A."/>
            <person name="Mulrain L."/>
            <person name="Navidi A."/>
            <person name="Naylor J."/>
            <person name="Negash T."/>
            <person name="Nguyen T."/>
            <person name="Nguyen N."/>
            <person name="Nicol R."/>
            <person name="Norbu C."/>
            <person name="Norbu N."/>
            <person name="Novod N."/>
            <person name="O'Neill B."/>
            <person name="Osman S."/>
            <person name="Markiewicz E."/>
            <person name="Oyono O.L."/>
            <person name="Patti C."/>
            <person name="Phunkhang P."/>
            <person name="Pierre F."/>
            <person name="Priest M."/>
            <person name="Raghuraman S."/>
            <person name="Rege F."/>
            <person name="Reyes R."/>
            <person name="Rise C."/>
            <person name="Rogov P."/>
            <person name="Ross K."/>
            <person name="Ryan E."/>
            <person name="Settipalli S."/>
            <person name="Shea T."/>
            <person name="Sherpa N."/>
            <person name="Shi L."/>
            <person name="Shih D."/>
            <person name="Sparrow T."/>
            <person name="Spaulding J."/>
            <person name="Stalker J."/>
            <person name="Stange-Thomann N."/>
            <person name="Stavropoulos S."/>
            <person name="Stone C."/>
            <person name="Strader C."/>
            <person name="Tesfaye S."/>
            <person name="Thomson T."/>
            <person name="Thoulutsang Y."/>
            <person name="Thoulutsang D."/>
            <person name="Topham K."/>
            <person name="Topping I."/>
            <person name="Tsamla T."/>
            <person name="Vassiliev H."/>
            <person name="Vo A."/>
            <person name="Wangchuk T."/>
            <person name="Wangdi T."/>
            <person name="Weiand M."/>
            <person name="Wilkinson J."/>
            <person name="Wilson A."/>
            <person name="Yadav S."/>
            <person name="Young G."/>
            <person name="Yu Q."/>
            <person name="Zembek L."/>
            <person name="Zhong D."/>
            <person name="Zimmer A."/>
            <person name="Zwirko Z."/>
            <person name="Jaffe D.B."/>
            <person name="Alvarez P."/>
            <person name="Brockman W."/>
            <person name="Butler J."/>
            <person name="Chin C."/>
            <person name="Gnerre S."/>
            <person name="Grabherr M."/>
            <person name="Kleber M."/>
            <person name="Mauceli E."/>
            <person name="MacCallum I."/>
        </authorList>
    </citation>
    <scope>NUCLEOTIDE SEQUENCE [LARGE SCALE GENOMIC DNA]</scope>
    <source>
        <strain evidence="2">white501</strain>
    </source>
</reference>
<sequence>MPISLRLLQRGACHGHQKDSHLEELVSCISNARCALNGKLLLDVAKGIPKSADTMIESYGQALVNTDEVRIMTEDSEVRGLDALVKTQELSGE</sequence>
<keyword evidence="2" id="KW-1185">Reference proteome</keyword>
<evidence type="ECO:0000313" key="2">
    <source>
        <dbReference type="Proteomes" id="UP000000304"/>
    </source>
</evidence>
<name>B4NVP3_DROSI</name>
<dbReference type="Proteomes" id="UP000000304">
    <property type="component" value="Unassembled WGS sequence"/>
</dbReference>
<dbReference type="EMBL" id="CH989060">
    <property type="protein sequence ID" value="EDX16135.1"/>
    <property type="molecule type" value="Genomic_DNA"/>
</dbReference>
<accession>B4NVP3</accession>
<dbReference type="PhylomeDB" id="B4NVP3"/>
<proteinExistence type="predicted"/>
<dbReference type="HOGENOM" id="CLU_2402024_0_0_1"/>
<protein>
    <submittedName>
        <fullName evidence="1">GD18241</fullName>
    </submittedName>
</protein>
<gene>
    <name evidence="1" type="primary">Dsim\GD18241</name>
    <name evidence="1" type="ORF">Dsim_GD18241</name>
</gene>
<evidence type="ECO:0000313" key="1">
    <source>
        <dbReference type="EMBL" id="EDX16135.1"/>
    </source>
</evidence>
<organism evidence="1 2">
    <name type="scientific">Drosophila simulans</name>
    <name type="common">Fruit fly</name>
    <dbReference type="NCBI Taxonomy" id="7240"/>
    <lineage>
        <taxon>Eukaryota</taxon>
        <taxon>Metazoa</taxon>
        <taxon>Ecdysozoa</taxon>
        <taxon>Arthropoda</taxon>
        <taxon>Hexapoda</taxon>
        <taxon>Insecta</taxon>
        <taxon>Pterygota</taxon>
        <taxon>Neoptera</taxon>
        <taxon>Endopterygota</taxon>
        <taxon>Diptera</taxon>
        <taxon>Brachycera</taxon>
        <taxon>Muscomorpha</taxon>
        <taxon>Ephydroidea</taxon>
        <taxon>Drosophilidae</taxon>
        <taxon>Drosophila</taxon>
        <taxon>Sophophora</taxon>
    </lineage>
</organism>
<dbReference type="AlphaFoldDB" id="B4NVP3"/>